<dbReference type="EMBL" id="JACHGY010000001">
    <property type="protein sequence ID" value="MBB6430784.1"/>
    <property type="molecule type" value="Genomic_DNA"/>
</dbReference>
<dbReference type="Proteomes" id="UP000541810">
    <property type="component" value="Unassembled WGS sequence"/>
</dbReference>
<accession>A0A7X0LLD2</accession>
<organism evidence="2 3">
    <name type="scientific">Algisphaera agarilytica</name>
    <dbReference type="NCBI Taxonomy" id="1385975"/>
    <lineage>
        <taxon>Bacteria</taxon>
        <taxon>Pseudomonadati</taxon>
        <taxon>Planctomycetota</taxon>
        <taxon>Phycisphaerae</taxon>
        <taxon>Phycisphaerales</taxon>
        <taxon>Phycisphaeraceae</taxon>
        <taxon>Algisphaera</taxon>
    </lineage>
</organism>
<reference evidence="2 3" key="1">
    <citation type="submission" date="2020-08" db="EMBL/GenBank/DDBJ databases">
        <title>Genomic Encyclopedia of Type Strains, Phase IV (KMG-IV): sequencing the most valuable type-strain genomes for metagenomic binning, comparative biology and taxonomic classification.</title>
        <authorList>
            <person name="Goeker M."/>
        </authorList>
    </citation>
    <scope>NUCLEOTIDE SEQUENCE [LARGE SCALE GENOMIC DNA]</scope>
    <source>
        <strain evidence="2 3">DSM 103725</strain>
    </source>
</reference>
<name>A0A7X0LLD2_9BACT</name>
<feature type="domain" description="Polysaccharide pyruvyl transferase" evidence="1">
    <location>
        <begin position="13"/>
        <end position="286"/>
    </location>
</feature>
<proteinExistence type="predicted"/>
<evidence type="ECO:0000259" key="1">
    <source>
        <dbReference type="Pfam" id="PF04230"/>
    </source>
</evidence>
<dbReference type="RefSeq" id="WP_184678278.1">
    <property type="nucleotide sequence ID" value="NZ_JACHGY010000001.1"/>
</dbReference>
<gene>
    <name evidence="2" type="ORF">HNQ40_002590</name>
</gene>
<keyword evidence="3" id="KW-1185">Reference proteome</keyword>
<evidence type="ECO:0000313" key="2">
    <source>
        <dbReference type="EMBL" id="MBB6430784.1"/>
    </source>
</evidence>
<dbReference type="InterPro" id="IPR007345">
    <property type="entry name" value="Polysacch_pyruvyl_Trfase"/>
</dbReference>
<evidence type="ECO:0000313" key="3">
    <source>
        <dbReference type="Proteomes" id="UP000541810"/>
    </source>
</evidence>
<protein>
    <recommendedName>
        <fullName evidence="1">Polysaccharide pyruvyl transferase domain-containing protein</fullName>
    </recommendedName>
</protein>
<comment type="caution">
    <text evidence="2">The sequence shown here is derived from an EMBL/GenBank/DDBJ whole genome shotgun (WGS) entry which is preliminary data.</text>
</comment>
<sequence>MRIGILTFHAADNFGAVLQTYATQSYLEKAGHDVRVIDYRPESARKHYNRFGLRSGTAWVTAKKRLKFGSFRKKALHLSKNTHNDIASLAGSNQDLDAVIIGSDQVWNISSYRGYDRPFFEGISPEHNHRRISYAASVGSTVSFDPHEQEIREQLLKFDHLSVRDVVSREMVEKACGRIPTEVLDPVFLDDFEGVERPVPKLPEKYMAVYCLKRAEVFGQAVNAAKAKLQLPAISLGVLSPGADEGLIGIGPREWLYCIRNASYLVTNSFHGVCFCIKWKLPFFVVRMPGTDQQRLDDVLSRVGLSHRVIEGPDHVESAMDSPIDFTESEAKLAALRDQSTGFLAEALA</sequence>
<dbReference type="AlphaFoldDB" id="A0A7X0LLD2"/>
<dbReference type="Pfam" id="PF04230">
    <property type="entry name" value="PS_pyruv_trans"/>
    <property type="match status" value="1"/>
</dbReference>